<dbReference type="InterPro" id="IPR000994">
    <property type="entry name" value="Pept_M24"/>
</dbReference>
<dbReference type="GO" id="GO:0006508">
    <property type="term" value="P:proteolysis"/>
    <property type="evidence" value="ECO:0007669"/>
    <property type="project" value="TreeGrafter"/>
</dbReference>
<feature type="domain" description="Aminopeptidase P N-terminal" evidence="8">
    <location>
        <begin position="1"/>
        <end position="137"/>
    </location>
</feature>
<dbReference type="PANTHER" id="PTHR43226">
    <property type="entry name" value="XAA-PRO AMINOPEPTIDASE 3"/>
    <property type="match status" value="1"/>
</dbReference>
<comment type="caution">
    <text evidence="9">The sequence shown here is derived from an EMBL/GenBank/DDBJ whole genome shotgun (WGS) entry which is preliminary data.</text>
</comment>
<evidence type="ECO:0000256" key="7">
    <source>
        <dbReference type="ARBA" id="ARBA00023211"/>
    </source>
</evidence>
<sequence>MEKNFFIQNRKKLAENLKDNSLIVLFSGNPQHKSADEDYTFLPNMNFYYNTGLKRESFILVVLKTNDKIVERIYIEKPDPQLEKWVGKKLRKDEVKDISGIEKVIYLEEFKSNLNTILNTKNIENVYLDLEKSSWNDDFKKSHLFARDLNKKYPHINIINIYNKISEIRMIKSEEEIKNIKKAISITKEGIENLMKNSKPGLYEYQLEAFFDFSIKYNGAKDYAFKTIAASGENATILHYEENNQILKENDLILFDLGAKWDYYSSDISRTFPVNGKFSKRQREVYESVLEAEVKTIEKVKPGITLKELNDYTKSILIEKAKKLNILKNDDEITKYYFHGVSHHMGLDTHDVGDRDKKLEKGMVITVEPGLYIEDENIGIRIEDDVLITDDGCINLSEDIIKTVDEIEEFMKNR</sequence>
<dbReference type="Proteomes" id="UP000467132">
    <property type="component" value="Unassembled WGS sequence"/>
</dbReference>
<dbReference type="Pfam" id="PF05195">
    <property type="entry name" value="AMP_N"/>
    <property type="match status" value="1"/>
</dbReference>
<dbReference type="Gene3D" id="3.40.350.10">
    <property type="entry name" value="Creatinase/prolidase N-terminal domain"/>
    <property type="match status" value="1"/>
</dbReference>
<evidence type="ECO:0000256" key="2">
    <source>
        <dbReference type="ARBA" id="ARBA00001936"/>
    </source>
</evidence>
<keyword evidence="5" id="KW-0479">Metal-binding</keyword>
<evidence type="ECO:0000256" key="1">
    <source>
        <dbReference type="ARBA" id="ARBA00001424"/>
    </source>
</evidence>
<proteinExistence type="inferred from homology"/>
<keyword evidence="9" id="KW-0645">Protease</keyword>
<keyword evidence="10" id="KW-1185">Reference proteome</keyword>
<dbReference type="CDD" id="cd01087">
    <property type="entry name" value="Prolidase"/>
    <property type="match status" value="1"/>
</dbReference>
<gene>
    <name evidence="9" type="ORF">D3Z33_02310</name>
</gene>
<dbReference type="InterPro" id="IPR029149">
    <property type="entry name" value="Creatin/AminoP/Spt16_N"/>
</dbReference>
<evidence type="ECO:0000256" key="5">
    <source>
        <dbReference type="ARBA" id="ARBA00022723"/>
    </source>
</evidence>
<dbReference type="SUPFAM" id="SSF53092">
    <property type="entry name" value="Creatinase/prolidase N-terminal domain"/>
    <property type="match status" value="1"/>
</dbReference>
<dbReference type="InterPro" id="IPR052433">
    <property type="entry name" value="X-Pro_dipept-like"/>
</dbReference>
<keyword evidence="6" id="KW-0378">Hydrolase</keyword>
<dbReference type="InterPro" id="IPR036005">
    <property type="entry name" value="Creatinase/aminopeptidase-like"/>
</dbReference>
<dbReference type="EMBL" id="QXXA01000004">
    <property type="protein sequence ID" value="NBI05687.1"/>
    <property type="molecule type" value="Genomic_DNA"/>
</dbReference>
<evidence type="ECO:0000256" key="3">
    <source>
        <dbReference type="ARBA" id="ARBA00008766"/>
    </source>
</evidence>
<name>A0A845QSA0_9CLOT</name>
<comment type="cofactor">
    <cofactor evidence="2">
        <name>Mn(2+)</name>
        <dbReference type="ChEBI" id="CHEBI:29035"/>
    </cofactor>
</comment>
<evidence type="ECO:0000256" key="6">
    <source>
        <dbReference type="ARBA" id="ARBA00022801"/>
    </source>
</evidence>
<dbReference type="RefSeq" id="WP_160196185.1">
    <property type="nucleotide sequence ID" value="NZ_QXXA01000004.1"/>
</dbReference>
<dbReference type="Pfam" id="PF00557">
    <property type="entry name" value="Peptidase_M24"/>
    <property type="match status" value="1"/>
</dbReference>
<dbReference type="GO" id="GO:0030145">
    <property type="term" value="F:manganese ion binding"/>
    <property type="evidence" value="ECO:0007669"/>
    <property type="project" value="InterPro"/>
</dbReference>
<dbReference type="GO" id="GO:0005829">
    <property type="term" value="C:cytosol"/>
    <property type="evidence" value="ECO:0007669"/>
    <property type="project" value="TreeGrafter"/>
</dbReference>
<comment type="similarity">
    <text evidence="3">Belongs to the peptidase M24B family.</text>
</comment>
<dbReference type="SUPFAM" id="SSF55920">
    <property type="entry name" value="Creatinase/aminopeptidase"/>
    <property type="match status" value="1"/>
</dbReference>
<organism evidence="9 10">
    <name type="scientific">Senegalia massiliensis</name>
    <dbReference type="NCBI Taxonomy" id="1720316"/>
    <lineage>
        <taxon>Bacteria</taxon>
        <taxon>Bacillati</taxon>
        <taxon>Bacillota</taxon>
        <taxon>Clostridia</taxon>
        <taxon>Eubacteriales</taxon>
        <taxon>Clostridiaceae</taxon>
        <taxon>Senegalia</taxon>
    </lineage>
</organism>
<dbReference type="GO" id="GO:0070006">
    <property type="term" value="F:metalloaminopeptidase activity"/>
    <property type="evidence" value="ECO:0007669"/>
    <property type="project" value="InterPro"/>
</dbReference>
<dbReference type="OrthoDB" id="9806388at2"/>
<comment type="catalytic activity">
    <reaction evidence="1">
        <text>Release of any N-terminal amino acid, including proline, that is linked to proline, even from a dipeptide or tripeptide.</text>
        <dbReference type="EC" id="3.4.11.9"/>
    </reaction>
</comment>
<dbReference type="Gene3D" id="3.90.230.10">
    <property type="entry name" value="Creatinase/methionine aminopeptidase superfamily"/>
    <property type="match status" value="1"/>
</dbReference>
<protein>
    <recommendedName>
        <fullName evidence="4">Xaa-Pro aminopeptidase</fullName>
        <ecNumber evidence="4">3.4.11.9</ecNumber>
    </recommendedName>
</protein>
<evidence type="ECO:0000313" key="9">
    <source>
        <dbReference type="EMBL" id="NBI05687.1"/>
    </source>
</evidence>
<dbReference type="EC" id="3.4.11.9" evidence="4"/>
<dbReference type="PANTHER" id="PTHR43226:SF4">
    <property type="entry name" value="XAA-PRO AMINOPEPTIDASE 3"/>
    <property type="match status" value="1"/>
</dbReference>
<accession>A0A845QSA0</accession>
<evidence type="ECO:0000259" key="8">
    <source>
        <dbReference type="SMART" id="SM01011"/>
    </source>
</evidence>
<keyword evidence="7" id="KW-0464">Manganese</keyword>
<evidence type="ECO:0000313" key="10">
    <source>
        <dbReference type="Proteomes" id="UP000467132"/>
    </source>
</evidence>
<dbReference type="InterPro" id="IPR007865">
    <property type="entry name" value="Aminopep_P_N"/>
</dbReference>
<keyword evidence="9" id="KW-0031">Aminopeptidase</keyword>
<reference evidence="9 10" key="1">
    <citation type="submission" date="2018-08" db="EMBL/GenBank/DDBJ databases">
        <title>Murine metabolic-syndrome-specific gut microbial biobank.</title>
        <authorList>
            <person name="Liu C."/>
        </authorList>
    </citation>
    <scope>NUCLEOTIDE SEQUENCE [LARGE SCALE GENOMIC DNA]</scope>
    <source>
        <strain evidence="9 10">583</strain>
    </source>
</reference>
<dbReference type="AlphaFoldDB" id="A0A845QSA0"/>
<evidence type="ECO:0000256" key="4">
    <source>
        <dbReference type="ARBA" id="ARBA00012574"/>
    </source>
</evidence>
<dbReference type="SMART" id="SM01011">
    <property type="entry name" value="AMP_N"/>
    <property type="match status" value="1"/>
</dbReference>